<comment type="caution">
    <text evidence="2">The sequence shown here is derived from an EMBL/GenBank/DDBJ whole genome shotgun (WGS) entry which is preliminary data.</text>
</comment>
<reference evidence="2 3" key="1">
    <citation type="submission" date="2021-02" db="EMBL/GenBank/DDBJ databases">
        <title>Streptomyces spirodelae sp. nov., isolated from duckweed.</title>
        <authorList>
            <person name="Saimee Y."/>
            <person name="Duangmal K."/>
        </authorList>
    </citation>
    <scope>NUCLEOTIDE SEQUENCE [LARGE SCALE GENOMIC DNA]</scope>
    <source>
        <strain evidence="2 3">DSM 42105</strain>
    </source>
</reference>
<evidence type="ECO:0000313" key="3">
    <source>
        <dbReference type="Proteomes" id="UP000721954"/>
    </source>
</evidence>
<dbReference type="GeneID" id="96258581"/>
<accession>A0ABS3XSA0</accession>
<evidence type="ECO:0008006" key="4">
    <source>
        <dbReference type="Google" id="ProtNLM"/>
    </source>
</evidence>
<dbReference type="RefSeq" id="WP_209210038.1">
    <property type="nucleotide sequence ID" value="NZ_JAFFZM010000004.1"/>
</dbReference>
<evidence type="ECO:0000256" key="1">
    <source>
        <dbReference type="SAM" id="MobiDB-lite"/>
    </source>
</evidence>
<name>A0ABS3XSA0_9ACTN</name>
<dbReference type="EMBL" id="JAFFZM010000004">
    <property type="protein sequence ID" value="MBO8198282.1"/>
    <property type="molecule type" value="Genomic_DNA"/>
</dbReference>
<feature type="region of interest" description="Disordered" evidence="1">
    <location>
        <begin position="38"/>
        <end position="143"/>
    </location>
</feature>
<protein>
    <recommendedName>
        <fullName evidence="4">Secreted protein</fullName>
    </recommendedName>
</protein>
<evidence type="ECO:0000313" key="2">
    <source>
        <dbReference type="EMBL" id="MBO8198282.1"/>
    </source>
</evidence>
<sequence>MQPGSAGLSPRRSAFAVLALVWGALLLLVGTVPSVPTHEGVSPTVTVATDRAPYQGAGTRSSALRSDTRPKAVAHGAMATAPHEARLPGHPAHPPAVPTAAPATAAVPLVGRIAGSPSQERAPPHSTHDPRTSRGPPRPPLDV</sequence>
<feature type="compositionally biased region" description="Basic and acidic residues" evidence="1">
    <location>
        <begin position="122"/>
        <end position="132"/>
    </location>
</feature>
<proteinExistence type="predicted"/>
<gene>
    <name evidence="2" type="ORF">JW613_08180</name>
</gene>
<dbReference type="Proteomes" id="UP000721954">
    <property type="component" value="Unassembled WGS sequence"/>
</dbReference>
<organism evidence="2 3">
    <name type="scientific">Streptomyces smyrnaeus</name>
    <dbReference type="NCBI Taxonomy" id="1387713"/>
    <lineage>
        <taxon>Bacteria</taxon>
        <taxon>Bacillati</taxon>
        <taxon>Actinomycetota</taxon>
        <taxon>Actinomycetes</taxon>
        <taxon>Kitasatosporales</taxon>
        <taxon>Streptomycetaceae</taxon>
        <taxon>Streptomyces</taxon>
    </lineage>
</organism>
<keyword evidence="3" id="KW-1185">Reference proteome</keyword>
<feature type="compositionally biased region" description="Low complexity" evidence="1">
    <location>
        <begin position="98"/>
        <end position="111"/>
    </location>
</feature>